<accession>A0ACC2W570</accession>
<gene>
    <name evidence="1" type="ORF">QFC20_004043</name>
</gene>
<evidence type="ECO:0000313" key="2">
    <source>
        <dbReference type="Proteomes" id="UP001230649"/>
    </source>
</evidence>
<organism evidence="1 2">
    <name type="scientific">Naganishia adeliensis</name>
    <dbReference type="NCBI Taxonomy" id="92952"/>
    <lineage>
        <taxon>Eukaryota</taxon>
        <taxon>Fungi</taxon>
        <taxon>Dikarya</taxon>
        <taxon>Basidiomycota</taxon>
        <taxon>Agaricomycotina</taxon>
        <taxon>Tremellomycetes</taxon>
        <taxon>Filobasidiales</taxon>
        <taxon>Filobasidiaceae</taxon>
        <taxon>Naganishia</taxon>
    </lineage>
</organism>
<name>A0ACC2W570_9TREE</name>
<comment type="caution">
    <text evidence="1">The sequence shown here is derived from an EMBL/GenBank/DDBJ whole genome shotgun (WGS) entry which is preliminary data.</text>
</comment>
<evidence type="ECO:0000313" key="1">
    <source>
        <dbReference type="EMBL" id="KAJ9106551.1"/>
    </source>
</evidence>
<reference evidence="1" key="1">
    <citation type="submission" date="2023-04" db="EMBL/GenBank/DDBJ databases">
        <title>Draft Genome sequencing of Naganishia species isolated from polar environments using Oxford Nanopore Technology.</title>
        <authorList>
            <person name="Leo P."/>
            <person name="Venkateswaran K."/>
        </authorList>
    </citation>
    <scope>NUCLEOTIDE SEQUENCE</scope>
    <source>
        <strain evidence="1">MNA-CCFEE 5262</strain>
    </source>
</reference>
<proteinExistence type="predicted"/>
<sequence>MKLTTHALLAITDQPSDLTVIKGLTSIALAIPIRIVHIDAVAPHNIDVGTITHTHASSSEIGAPLEGLSSSWWKDFTDKYSISSPSSDGFPALPAVGHGKWHPSHPRLGPHDHSIPQTDASHVPEWMYSTPLSSARYTPVVARPGSGMIKIVTGPDGVVMYQVVEEPGRGYGGIGCVFQSFKRMVQSLSPHELIIFTSTTILMVLVILRLALLSYLLIRRAHEYANEYPGAEAARRRDEDGVRRREEEEALPKYTVEVAADEKEGLLPAYSERS</sequence>
<keyword evidence="2" id="KW-1185">Reference proteome</keyword>
<protein>
    <submittedName>
        <fullName evidence="1">Uncharacterized protein</fullName>
    </submittedName>
</protein>
<dbReference type="EMBL" id="JASBWS010000043">
    <property type="protein sequence ID" value="KAJ9106551.1"/>
    <property type="molecule type" value="Genomic_DNA"/>
</dbReference>
<dbReference type="Proteomes" id="UP001230649">
    <property type="component" value="Unassembled WGS sequence"/>
</dbReference>